<dbReference type="EMBL" id="LK391969">
    <property type="protein sequence ID" value="CEF27704.1"/>
    <property type="molecule type" value="Genomic_DNA"/>
</dbReference>
<gene>
    <name evidence="1" type="ORF">BN1049_02661</name>
</gene>
<dbReference type="AlphaFoldDB" id="A0A078MJ65"/>
<protein>
    <recommendedName>
        <fullName evidence="2">Antibiotic biosynthesis monooxygenase</fullName>
    </recommendedName>
</protein>
<reference evidence="1" key="1">
    <citation type="submission" date="2014-07" db="EMBL/GenBank/DDBJ databases">
        <authorList>
            <person name="Urmite Genomes Urmite Genomes"/>
        </authorList>
    </citation>
    <scope>NUCLEOTIDE SEQUENCE</scope>
    <source>
        <strain evidence="1">12M76_air</strain>
    </source>
</reference>
<evidence type="ECO:0008006" key="2">
    <source>
        <dbReference type="Google" id="ProtNLM"/>
    </source>
</evidence>
<dbReference type="InterPro" id="IPR011008">
    <property type="entry name" value="Dimeric_a/b-barrel"/>
</dbReference>
<dbReference type="SUPFAM" id="SSF54909">
    <property type="entry name" value="Dimeric alpha+beta barrel"/>
    <property type="match status" value="1"/>
</dbReference>
<dbReference type="Gene3D" id="3.30.70.100">
    <property type="match status" value="1"/>
</dbReference>
<dbReference type="OrthoDB" id="4463721at2"/>
<dbReference type="RefSeq" id="WP_044500644.1">
    <property type="nucleotide sequence ID" value="NZ_LK391969.1"/>
</dbReference>
<organism evidence="1">
    <name type="scientific">Pseudomonas saudimassiliensis</name>
    <dbReference type="NCBI Taxonomy" id="1461581"/>
    <lineage>
        <taxon>Bacteria</taxon>
        <taxon>Pseudomonadati</taxon>
        <taxon>Pseudomonadota</taxon>
        <taxon>Gammaproteobacteria</taxon>
        <taxon>Pseudomonadales</taxon>
        <taxon>Pseudomonadaceae</taxon>
        <taxon>Pseudomonas</taxon>
    </lineage>
</organism>
<name>A0A078MJ65_9PSED</name>
<proteinExistence type="predicted"/>
<sequence length="94" mass="11166">MIKVLIERVIAEGLEVPYEAAARNILQRAIQSPGYLFGESFIDMQRPNYRFVIVTWQNYHSWERWEQSPERRECLDAFAPLLLEEEKITLLEPL</sequence>
<dbReference type="PATRIC" id="fig|1461581.3.peg.2622"/>
<evidence type="ECO:0000313" key="1">
    <source>
        <dbReference type="EMBL" id="CEA06279.1"/>
    </source>
</evidence>
<accession>A0A078MJ65</accession>
<dbReference type="EMBL" id="LM997413">
    <property type="protein sequence ID" value="CEA06279.1"/>
    <property type="molecule type" value="Genomic_DNA"/>
</dbReference>